<evidence type="ECO:0000313" key="3">
    <source>
        <dbReference type="Proteomes" id="UP000063953"/>
    </source>
</evidence>
<keyword evidence="3" id="KW-1185">Reference proteome</keyword>
<dbReference type="KEGG" id="pbb:AKN87_10985"/>
<dbReference type="OrthoDB" id="283083at2"/>
<evidence type="ECO:0000313" key="2">
    <source>
        <dbReference type="EMBL" id="AKX59980.1"/>
    </source>
</evidence>
<dbReference type="AlphaFoldDB" id="A0A0K1XF05"/>
<feature type="transmembrane region" description="Helical" evidence="1">
    <location>
        <begin position="20"/>
        <end position="46"/>
    </location>
</feature>
<sequence>MTNVTLPQGLAPLILPEPISYWPLAIGWWLLGLLFASLLVASYTFYQRQQQRKPTTATVIDAQHSLKLSTLQQLQLLAPPVANLSTAQWLQQLNQLLKRVAMTRYAEQQPHTLTGREWLAFLDSRCPSAGLTRWMILVEGPYKANCQLSLTAQQALYQSVTHWINKHV</sequence>
<dbReference type="STRING" id="1697053.AKN87_10985"/>
<accession>A0A0K1XF05</accession>
<reference evidence="2 3" key="1">
    <citation type="journal article" date="2015" name="Genome Announc.">
        <title>Genome Sequences of Oblitimonas alkaliphila gen. nov. sp. nov. (Proposed), a Novel Bacterium of the Pseudomonadaceae Family.</title>
        <authorList>
            <person name="Lauer A.C."/>
            <person name="Nicholson A.C."/>
            <person name="Humrighouse B.W."/>
            <person name="Emery B."/>
            <person name="Drobish A."/>
            <person name="Juieng P."/>
            <person name="Loparev V."/>
            <person name="McQuiston J.R."/>
        </authorList>
    </citation>
    <scope>NUCLEOTIDE SEQUENCE [LARGE SCALE GENOMIC DNA]</scope>
    <source>
        <strain evidence="2 3">E5571</strain>
    </source>
</reference>
<dbReference type="EMBL" id="CP012365">
    <property type="protein sequence ID" value="AKX59980.1"/>
    <property type="molecule type" value="Genomic_DNA"/>
</dbReference>
<protein>
    <recommendedName>
        <fullName evidence="4">DUF4381 domain-containing protein</fullName>
    </recommendedName>
</protein>
<dbReference type="Proteomes" id="UP000063953">
    <property type="component" value="Chromosome"/>
</dbReference>
<gene>
    <name evidence="2" type="ORF">AKN88_08605</name>
</gene>
<name>A0A0K1XF05_9GAMM</name>
<dbReference type="Pfam" id="PF14316">
    <property type="entry name" value="DUF4381"/>
    <property type="match status" value="1"/>
</dbReference>
<evidence type="ECO:0000256" key="1">
    <source>
        <dbReference type="SAM" id="Phobius"/>
    </source>
</evidence>
<dbReference type="InterPro" id="IPR025489">
    <property type="entry name" value="DUF4381"/>
</dbReference>
<keyword evidence="1" id="KW-1133">Transmembrane helix</keyword>
<proteinExistence type="predicted"/>
<dbReference type="PATRIC" id="fig|1697052.3.peg.1151"/>
<dbReference type="GeneID" id="93984799"/>
<dbReference type="RefSeq" id="WP_053101195.1">
    <property type="nucleotide sequence ID" value="NZ_CP012358.1"/>
</dbReference>
<keyword evidence="1" id="KW-0472">Membrane</keyword>
<organism evidence="2 3">
    <name type="scientific">Thiopseudomonas alkaliphila</name>
    <dbReference type="NCBI Taxonomy" id="1697053"/>
    <lineage>
        <taxon>Bacteria</taxon>
        <taxon>Pseudomonadati</taxon>
        <taxon>Pseudomonadota</taxon>
        <taxon>Gammaproteobacteria</taxon>
        <taxon>Pseudomonadales</taxon>
        <taxon>Pseudomonadaceae</taxon>
        <taxon>Thiopseudomonas</taxon>
    </lineage>
</organism>
<evidence type="ECO:0008006" key="4">
    <source>
        <dbReference type="Google" id="ProtNLM"/>
    </source>
</evidence>
<keyword evidence="1" id="KW-0812">Transmembrane</keyword>